<dbReference type="AlphaFoldDB" id="A0A6S7JZV5"/>
<comment type="similarity">
    <text evidence="1">Belongs to the semaphorin family.</text>
</comment>
<dbReference type="PANTHER" id="PTHR11036">
    <property type="entry name" value="SEMAPHORIN"/>
    <property type="match status" value="1"/>
</dbReference>
<evidence type="ECO:0000256" key="3">
    <source>
        <dbReference type="ARBA" id="ARBA00023180"/>
    </source>
</evidence>
<comment type="caution">
    <text evidence="4">Lacks conserved residue(s) required for the propagation of feature annotation.</text>
</comment>
<evidence type="ECO:0000313" key="7">
    <source>
        <dbReference type="Proteomes" id="UP001152795"/>
    </source>
</evidence>
<evidence type="ECO:0000256" key="4">
    <source>
        <dbReference type="PROSITE-ProRule" id="PRU00352"/>
    </source>
</evidence>
<evidence type="ECO:0000313" key="6">
    <source>
        <dbReference type="EMBL" id="CAB4021792.1"/>
    </source>
</evidence>
<dbReference type="OrthoDB" id="5963330at2759"/>
<dbReference type="InterPro" id="IPR036179">
    <property type="entry name" value="Ig-like_dom_sf"/>
</dbReference>
<organism evidence="6 7">
    <name type="scientific">Paramuricea clavata</name>
    <name type="common">Red gorgonian</name>
    <name type="synonym">Violescent sea-whip</name>
    <dbReference type="NCBI Taxonomy" id="317549"/>
    <lineage>
        <taxon>Eukaryota</taxon>
        <taxon>Metazoa</taxon>
        <taxon>Cnidaria</taxon>
        <taxon>Anthozoa</taxon>
        <taxon>Octocorallia</taxon>
        <taxon>Malacalcyonacea</taxon>
        <taxon>Plexauridae</taxon>
        <taxon>Paramuricea</taxon>
    </lineage>
</organism>
<feature type="compositionally biased region" description="Polar residues" evidence="5">
    <location>
        <begin position="305"/>
        <end position="342"/>
    </location>
</feature>
<feature type="non-terminal residue" evidence="6">
    <location>
        <position position="609"/>
    </location>
</feature>
<feature type="compositionally biased region" description="Low complexity" evidence="5">
    <location>
        <begin position="291"/>
        <end position="304"/>
    </location>
</feature>
<dbReference type="Gene3D" id="2.130.10.10">
    <property type="entry name" value="YVTN repeat-like/Quinoprotein amine dehydrogenase"/>
    <property type="match status" value="1"/>
</dbReference>
<feature type="non-terminal residue" evidence="6">
    <location>
        <position position="1"/>
    </location>
</feature>
<feature type="compositionally biased region" description="Polar residues" evidence="5">
    <location>
        <begin position="270"/>
        <end position="290"/>
    </location>
</feature>
<sequence length="609" mass="66613">PQFVDVYEFGDYIYYFFTDLSQELITSGTRVTYARVGRLCKYDLGGQTRSPSSGHFQTFSEARLLCPTTSGRDQFQFNNLEFTSVITGNDGEVYIYGLFRTAKPADNLLAVCRYSLTEIEKAFSNDKYYEISGSTMKIVTAAAYDSRHKTCNASLNTKANTHENYKEYKKRLIHVSVVSPDGGKLVITRNHSTIKDMLAESVTIANKSYDIVRLFDSKMVYELFVPTSFFKEKTGKTILSVRKISEEPLTVMDVAKIKFTGVESPVASLSVPTSAATTANKVDISSTPKPSSTQRSSESASSPSATMTGNLTTTSNRQMLGNLSTTSPNTSSDHETTASPSTKRVPAVPTTLGTSAKPRTAASVSLSSSWDRYIGQERIIVAAKERLLFVPIASCGALTCRECIEAKTPYCAWKNGHCVQLNATENGAYKQDIEHGDYSKLCPKVNATCKLVQLNKLIPRAGVTLQCSPAGVPTARVSYWSKDDKRLSNNSNEGVIINGGELKIRSYTPATAGKYTCHVINNGTSNSCSVEIPGSAPKISCNCTKIKTRFLLSCSVTGFPPPKMVLRHGKRIVEGVSKIWINGSQEFQFLAINAFLEIAVGDVYKSKIS</sequence>
<dbReference type="InterPro" id="IPR036352">
    <property type="entry name" value="Semap_dom_sf"/>
</dbReference>
<dbReference type="SMART" id="SM00423">
    <property type="entry name" value="PSI"/>
    <property type="match status" value="1"/>
</dbReference>
<dbReference type="GO" id="GO:0007411">
    <property type="term" value="P:axon guidance"/>
    <property type="evidence" value="ECO:0007669"/>
    <property type="project" value="TreeGrafter"/>
</dbReference>
<evidence type="ECO:0000256" key="1">
    <source>
        <dbReference type="ARBA" id="ARBA00009492"/>
    </source>
</evidence>
<dbReference type="InterPro" id="IPR016201">
    <property type="entry name" value="PSI"/>
</dbReference>
<dbReference type="InterPro" id="IPR013783">
    <property type="entry name" value="Ig-like_fold"/>
</dbReference>
<keyword evidence="7" id="KW-1185">Reference proteome</keyword>
<protein>
    <submittedName>
        <fullName evidence="6">Semaphorin-2A-like isoform X1</fullName>
    </submittedName>
</protein>
<dbReference type="Proteomes" id="UP001152795">
    <property type="component" value="Unassembled WGS sequence"/>
</dbReference>
<dbReference type="InterPro" id="IPR015943">
    <property type="entry name" value="WD40/YVTN_repeat-like_dom_sf"/>
</dbReference>
<dbReference type="InterPro" id="IPR027231">
    <property type="entry name" value="Semaphorin"/>
</dbReference>
<dbReference type="EMBL" id="CACRXK020011624">
    <property type="protein sequence ID" value="CAB4021792.1"/>
    <property type="molecule type" value="Genomic_DNA"/>
</dbReference>
<evidence type="ECO:0000256" key="5">
    <source>
        <dbReference type="SAM" id="MobiDB-lite"/>
    </source>
</evidence>
<evidence type="ECO:0000256" key="2">
    <source>
        <dbReference type="ARBA" id="ARBA00023157"/>
    </source>
</evidence>
<proteinExistence type="inferred from homology"/>
<name>A0A6S7JZV5_PARCT</name>
<dbReference type="GO" id="GO:0071526">
    <property type="term" value="P:semaphorin-plexin signaling pathway"/>
    <property type="evidence" value="ECO:0007669"/>
    <property type="project" value="TreeGrafter"/>
</dbReference>
<keyword evidence="3" id="KW-0325">Glycoprotein</keyword>
<dbReference type="InterPro" id="IPR007110">
    <property type="entry name" value="Ig-like_dom"/>
</dbReference>
<dbReference type="SUPFAM" id="SSF101912">
    <property type="entry name" value="Sema domain"/>
    <property type="match status" value="1"/>
</dbReference>
<keyword evidence="2" id="KW-1015">Disulfide bond</keyword>
<dbReference type="Gene3D" id="3.30.1680.10">
    <property type="entry name" value="ligand-binding face of the semaphorins, domain 2"/>
    <property type="match status" value="1"/>
</dbReference>
<gene>
    <name evidence="6" type="ORF">PACLA_8A067546</name>
</gene>
<dbReference type="PROSITE" id="PS51004">
    <property type="entry name" value="SEMA"/>
    <property type="match status" value="1"/>
</dbReference>
<dbReference type="GO" id="GO:0045499">
    <property type="term" value="F:chemorepellent activity"/>
    <property type="evidence" value="ECO:0007669"/>
    <property type="project" value="TreeGrafter"/>
</dbReference>
<dbReference type="GO" id="GO:0005886">
    <property type="term" value="C:plasma membrane"/>
    <property type="evidence" value="ECO:0007669"/>
    <property type="project" value="TreeGrafter"/>
</dbReference>
<dbReference type="Pfam" id="PF13927">
    <property type="entry name" value="Ig_3"/>
    <property type="match status" value="1"/>
</dbReference>
<feature type="region of interest" description="Disordered" evidence="5">
    <location>
        <begin position="270"/>
        <end position="361"/>
    </location>
</feature>
<dbReference type="PANTHER" id="PTHR11036:SF127">
    <property type="entry name" value="SEMAPHORIN-1A"/>
    <property type="match status" value="1"/>
</dbReference>
<dbReference type="GO" id="GO:0030215">
    <property type="term" value="F:semaphorin receptor binding"/>
    <property type="evidence" value="ECO:0007669"/>
    <property type="project" value="InterPro"/>
</dbReference>
<dbReference type="PROSITE" id="PS50835">
    <property type="entry name" value="IG_LIKE"/>
    <property type="match status" value="1"/>
</dbReference>
<reference evidence="6" key="1">
    <citation type="submission" date="2020-04" db="EMBL/GenBank/DDBJ databases">
        <authorList>
            <person name="Alioto T."/>
            <person name="Alioto T."/>
            <person name="Gomez Garrido J."/>
        </authorList>
    </citation>
    <scope>NUCLEOTIDE SEQUENCE</scope>
    <source>
        <strain evidence="6">A484AB</strain>
    </source>
</reference>
<dbReference type="GO" id="GO:0030335">
    <property type="term" value="P:positive regulation of cell migration"/>
    <property type="evidence" value="ECO:0007669"/>
    <property type="project" value="TreeGrafter"/>
</dbReference>
<dbReference type="Gene3D" id="2.60.40.10">
    <property type="entry name" value="Immunoglobulins"/>
    <property type="match status" value="1"/>
</dbReference>
<comment type="caution">
    <text evidence="6">The sequence shown here is derived from an EMBL/GenBank/DDBJ whole genome shotgun (WGS) entry which is preliminary data.</text>
</comment>
<dbReference type="SUPFAM" id="SSF48726">
    <property type="entry name" value="Immunoglobulin"/>
    <property type="match status" value="1"/>
</dbReference>
<dbReference type="InterPro" id="IPR001627">
    <property type="entry name" value="Semap_dom"/>
</dbReference>
<accession>A0A6S7JZV5</accession>
<dbReference type="SUPFAM" id="SSF103575">
    <property type="entry name" value="Plexin repeat"/>
    <property type="match status" value="1"/>
</dbReference>
<dbReference type="Pfam" id="PF01403">
    <property type="entry name" value="Sema"/>
    <property type="match status" value="1"/>
</dbReference>